<evidence type="ECO:0000313" key="14">
    <source>
        <dbReference type="EMBL" id="PIR38257.1"/>
    </source>
</evidence>
<dbReference type="InterPro" id="IPR018022">
    <property type="entry name" value="IPT"/>
</dbReference>
<name>A0A2H0QVI8_9BACT</name>
<evidence type="ECO:0000256" key="2">
    <source>
        <dbReference type="ARBA" id="ARBA00003213"/>
    </source>
</evidence>
<comment type="caution">
    <text evidence="14">The sequence shown here is derived from an EMBL/GenBank/DDBJ whole genome shotgun (WGS) entry which is preliminary data.</text>
</comment>
<sequence length="298" mass="34362">MALKKKTRPRVIAIVGPTASGKSDLAVLLAQKIGGEVISADSRQVYKGLDIGTGKITKREMRGVPHHLLDVTDPKKTYTVAQFTRDANKTITNILDRSKAPIVCGGTGFYIDALLLGQTFPEVLPNKKLRNELQKQSTEKLFETLKKLDPERAQTIDHHNKVRLIRAIEIVKSLGKVPKQKNNVPYDVTWIGIKSEPEELKKRIHDRLISRMKKGMVTEAQRLHENRLSYKRMRELGLEYRYLADYLQNKISKEKMIVQLEKAIVDYAKRQMTWFKRNKEIKWIEKNEIAKILNLIRL</sequence>
<dbReference type="SUPFAM" id="SSF52540">
    <property type="entry name" value="P-loop containing nucleoside triphosphate hydrolases"/>
    <property type="match status" value="2"/>
</dbReference>
<feature type="site" description="Interaction with substrate tRNA" evidence="10">
    <location>
        <position position="107"/>
    </location>
</feature>
<gene>
    <name evidence="10" type="primary">miaA</name>
    <name evidence="14" type="ORF">COV34_01450</name>
</gene>
<dbReference type="InterPro" id="IPR039657">
    <property type="entry name" value="Dimethylallyltransferase"/>
</dbReference>
<comment type="subunit">
    <text evidence="10">Monomer.</text>
</comment>
<feature type="binding site" evidence="10">
    <location>
        <begin position="16"/>
        <end position="23"/>
    </location>
    <ligand>
        <name>ATP</name>
        <dbReference type="ChEBI" id="CHEBI:30616"/>
    </ligand>
</feature>
<feature type="binding site" evidence="10">
    <location>
        <begin position="18"/>
        <end position="23"/>
    </location>
    <ligand>
        <name>substrate</name>
    </ligand>
</feature>
<evidence type="ECO:0000313" key="15">
    <source>
        <dbReference type="Proteomes" id="UP000231333"/>
    </source>
</evidence>
<protein>
    <recommendedName>
        <fullName evidence="10">tRNA dimethylallyltransferase</fullName>
        <ecNumber evidence="10">2.5.1.75</ecNumber>
    </recommendedName>
    <alternativeName>
        <fullName evidence="10">Dimethylallyl diphosphate:tRNA dimethylallyltransferase</fullName>
        <shortName evidence="10">DMAPP:tRNA dimethylallyltransferase</shortName>
        <shortName evidence="10">DMATase</shortName>
    </alternativeName>
    <alternativeName>
        <fullName evidence="10">Isopentenyl-diphosphate:tRNA isopentenyltransferase</fullName>
        <shortName evidence="10">IPP transferase</shortName>
        <shortName evidence="10">IPPT</shortName>
        <shortName evidence="10">IPTase</shortName>
    </alternativeName>
</protein>
<evidence type="ECO:0000256" key="1">
    <source>
        <dbReference type="ARBA" id="ARBA00001946"/>
    </source>
</evidence>
<dbReference type="InterPro" id="IPR027417">
    <property type="entry name" value="P-loop_NTPase"/>
</dbReference>
<dbReference type="NCBIfam" id="TIGR00174">
    <property type="entry name" value="miaA"/>
    <property type="match status" value="1"/>
</dbReference>
<dbReference type="GO" id="GO:0052381">
    <property type="term" value="F:tRNA dimethylallyltransferase activity"/>
    <property type="evidence" value="ECO:0007669"/>
    <property type="project" value="UniProtKB-UniRule"/>
</dbReference>
<evidence type="ECO:0000256" key="10">
    <source>
        <dbReference type="HAMAP-Rule" id="MF_00185"/>
    </source>
</evidence>
<dbReference type="GO" id="GO:0006400">
    <property type="term" value="P:tRNA modification"/>
    <property type="evidence" value="ECO:0007669"/>
    <property type="project" value="TreeGrafter"/>
</dbReference>
<dbReference type="PANTHER" id="PTHR11088:SF60">
    <property type="entry name" value="TRNA DIMETHYLALLYLTRANSFERASE"/>
    <property type="match status" value="1"/>
</dbReference>
<feature type="region of interest" description="Interaction with substrate tRNA" evidence="10">
    <location>
        <begin position="41"/>
        <end position="44"/>
    </location>
</feature>
<evidence type="ECO:0000256" key="12">
    <source>
        <dbReference type="RuleBase" id="RU003784"/>
    </source>
</evidence>
<accession>A0A2H0QVI8</accession>
<evidence type="ECO:0000256" key="3">
    <source>
        <dbReference type="ARBA" id="ARBA00005842"/>
    </source>
</evidence>
<keyword evidence="7 10" id="KW-0067">ATP-binding</keyword>
<reference evidence="14 15" key="1">
    <citation type="submission" date="2017-09" db="EMBL/GenBank/DDBJ databases">
        <title>Depth-based differentiation of microbial function through sediment-hosted aquifers and enrichment of novel symbionts in the deep terrestrial subsurface.</title>
        <authorList>
            <person name="Probst A.J."/>
            <person name="Ladd B."/>
            <person name="Jarett J.K."/>
            <person name="Geller-Mcgrath D.E."/>
            <person name="Sieber C.M."/>
            <person name="Emerson J.B."/>
            <person name="Anantharaman K."/>
            <person name="Thomas B.C."/>
            <person name="Malmstrom R."/>
            <person name="Stieglmeier M."/>
            <person name="Klingl A."/>
            <person name="Woyke T."/>
            <person name="Ryan C.M."/>
            <person name="Banfield J.F."/>
        </authorList>
    </citation>
    <scope>NUCLEOTIDE SEQUENCE [LARGE SCALE GENOMIC DNA]</scope>
    <source>
        <strain evidence="14">CG10_big_fil_rev_8_21_14_0_10_42_12</strain>
    </source>
</reference>
<dbReference type="Proteomes" id="UP000231333">
    <property type="component" value="Unassembled WGS sequence"/>
</dbReference>
<dbReference type="GO" id="GO:0005524">
    <property type="term" value="F:ATP binding"/>
    <property type="evidence" value="ECO:0007669"/>
    <property type="project" value="UniProtKB-UniRule"/>
</dbReference>
<keyword evidence="6 10" id="KW-0547">Nucleotide-binding</keyword>
<comment type="catalytic activity">
    <reaction evidence="9 10 11">
        <text>adenosine(37) in tRNA + dimethylallyl diphosphate = N(6)-dimethylallyladenosine(37) in tRNA + diphosphate</text>
        <dbReference type="Rhea" id="RHEA:26482"/>
        <dbReference type="Rhea" id="RHEA-COMP:10162"/>
        <dbReference type="Rhea" id="RHEA-COMP:10375"/>
        <dbReference type="ChEBI" id="CHEBI:33019"/>
        <dbReference type="ChEBI" id="CHEBI:57623"/>
        <dbReference type="ChEBI" id="CHEBI:74411"/>
        <dbReference type="ChEBI" id="CHEBI:74415"/>
        <dbReference type="EC" id="2.5.1.75"/>
    </reaction>
</comment>
<dbReference type="Pfam" id="PF01715">
    <property type="entry name" value="IPPT"/>
    <property type="match status" value="1"/>
</dbReference>
<dbReference type="HAMAP" id="MF_00185">
    <property type="entry name" value="IPP_trans"/>
    <property type="match status" value="1"/>
</dbReference>
<dbReference type="EMBL" id="PCXL01000011">
    <property type="protein sequence ID" value="PIR38257.1"/>
    <property type="molecule type" value="Genomic_DNA"/>
</dbReference>
<keyword evidence="8 10" id="KW-0460">Magnesium</keyword>
<feature type="site" description="Interaction with substrate tRNA" evidence="10">
    <location>
        <position position="130"/>
    </location>
</feature>
<keyword evidence="5 10" id="KW-0819">tRNA processing</keyword>
<dbReference type="Gene3D" id="1.10.20.140">
    <property type="match status" value="1"/>
</dbReference>
<evidence type="ECO:0000256" key="9">
    <source>
        <dbReference type="ARBA" id="ARBA00049563"/>
    </source>
</evidence>
<keyword evidence="4 10" id="KW-0808">Transferase</keyword>
<comment type="function">
    <text evidence="2 10 12">Catalyzes the transfer of a dimethylallyl group onto the adenine at position 37 in tRNAs that read codons beginning with uridine, leading to the formation of N6-(dimethylallyl)adenosine (i(6)A).</text>
</comment>
<evidence type="ECO:0000256" key="13">
    <source>
        <dbReference type="RuleBase" id="RU003785"/>
    </source>
</evidence>
<dbReference type="EC" id="2.5.1.75" evidence="10"/>
<evidence type="ECO:0000256" key="11">
    <source>
        <dbReference type="RuleBase" id="RU003783"/>
    </source>
</evidence>
<comment type="caution">
    <text evidence="10">Lacks conserved residue(s) required for the propagation of feature annotation.</text>
</comment>
<evidence type="ECO:0000256" key="7">
    <source>
        <dbReference type="ARBA" id="ARBA00022840"/>
    </source>
</evidence>
<comment type="cofactor">
    <cofactor evidence="1 10">
        <name>Mg(2+)</name>
        <dbReference type="ChEBI" id="CHEBI:18420"/>
    </cofactor>
</comment>
<organism evidence="14 15">
    <name type="scientific">Candidatus Zambryskibacteria bacterium CG10_big_fil_rev_8_21_14_0_10_42_12</name>
    <dbReference type="NCBI Taxonomy" id="1975115"/>
    <lineage>
        <taxon>Bacteria</taxon>
        <taxon>Candidatus Zambryskiibacteriota</taxon>
    </lineage>
</organism>
<evidence type="ECO:0000256" key="6">
    <source>
        <dbReference type="ARBA" id="ARBA00022741"/>
    </source>
</evidence>
<proteinExistence type="inferred from homology"/>
<comment type="similarity">
    <text evidence="3 10 13">Belongs to the IPP transferase family.</text>
</comment>
<evidence type="ECO:0000256" key="4">
    <source>
        <dbReference type="ARBA" id="ARBA00022679"/>
    </source>
</evidence>
<dbReference type="AlphaFoldDB" id="A0A2H0QVI8"/>
<evidence type="ECO:0000256" key="5">
    <source>
        <dbReference type="ARBA" id="ARBA00022694"/>
    </source>
</evidence>
<dbReference type="PANTHER" id="PTHR11088">
    <property type="entry name" value="TRNA DIMETHYLALLYLTRANSFERASE"/>
    <property type="match status" value="1"/>
</dbReference>
<dbReference type="Gene3D" id="3.40.50.300">
    <property type="entry name" value="P-loop containing nucleotide triphosphate hydrolases"/>
    <property type="match status" value="1"/>
</dbReference>
<evidence type="ECO:0000256" key="8">
    <source>
        <dbReference type="ARBA" id="ARBA00022842"/>
    </source>
</evidence>